<keyword evidence="2" id="KW-0732">Signal</keyword>
<reference evidence="3 4" key="1">
    <citation type="submission" date="2016-05" db="EMBL/GenBank/DDBJ databases">
        <title>Complete genome sequence of Corynebacterium crudilactis, a new Corynebacterium species isolated from raw cow's milk.</title>
        <authorList>
            <person name="Christian R."/>
            <person name="Zimmermann J."/>
            <person name="Lipski A."/>
            <person name="Kalinowski J."/>
        </authorList>
    </citation>
    <scope>NUCLEOTIDE SEQUENCE [LARGE SCALE GENOMIC DNA]</scope>
    <source>
        <strain evidence="3 4">JZ16</strain>
    </source>
</reference>
<keyword evidence="1" id="KW-0812">Transmembrane</keyword>
<evidence type="ECO:0000256" key="1">
    <source>
        <dbReference type="SAM" id="Phobius"/>
    </source>
</evidence>
<evidence type="ECO:0000313" key="3">
    <source>
        <dbReference type="EMBL" id="ANE05065.1"/>
    </source>
</evidence>
<keyword evidence="1" id="KW-0472">Membrane</keyword>
<dbReference type="KEGG" id="ccjz:ccrud_13225"/>
<accession>A0A172QWH6</accession>
<evidence type="ECO:0000256" key="2">
    <source>
        <dbReference type="SAM" id="SignalP"/>
    </source>
</evidence>
<dbReference type="NCBIfam" id="NF033766">
    <property type="entry name" value="choice_anch_G"/>
    <property type="match status" value="1"/>
</dbReference>
<dbReference type="AlphaFoldDB" id="A0A172QWH6"/>
<dbReference type="InterPro" id="IPR047900">
    <property type="entry name" value="Choice_anch_G"/>
</dbReference>
<organism evidence="3 4">
    <name type="scientific">Corynebacterium crudilactis</name>
    <dbReference type="NCBI Taxonomy" id="1652495"/>
    <lineage>
        <taxon>Bacteria</taxon>
        <taxon>Bacillati</taxon>
        <taxon>Actinomycetota</taxon>
        <taxon>Actinomycetes</taxon>
        <taxon>Mycobacteriales</taxon>
        <taxon>Corynebacteriaceae</taxon>
        <taxon>Corynebacterium</taxon>
    </lineage>
</organism>
<dbReference type="EMBL" id="CP015622">
    <property type="protein sequence ID" value="ANE05065.1"/>
    <property type="molecule type" value="Genomic_DNA"/>
</dbReference>
<keyword evidence="4" id="KW-1185">Reference proteome</keyword>
<evidence type="ECO:0000313" key="4">
    <source>
        <dbReference type="Proteomes" id="UP000076929"/>
    </source>
</evidence>
<feature type="chain" id="PRO_5038925161" description="Gram-positive cocci surface proteins LPxTG domain-containing protein" evidence="2">
    <location>
        <begin position="32"/>
        <end position="1072"/>
    </location>
</feature>
<name>A0A172QWH6_9CORY</name>
<proteinExistence type="predicted"/>
<feature type="signal peptide" evidence="2">
    <location>
        <begin position="1"/>
        <end position="31"/>
    </location>
</feature>
<evidence type="ECO:0008006" key="5">
    <source>
        <dbReference type="Google" id="ProtNLM"/>
    </source>
</evidence>
<keyword evidence="1" id="KW-1133">Transmembrane helix</keyword>
<protein>
    <recommendedName>
        <fullName evidence="5">Gram-positive cocci surface proteins LPxTG domain-containing protein</fullName>
    </recommendedName>
</protein>
<dbReference type="Proteomes" id="UP000076929">
    <property type="component" value="Chromosome"/>
</dbReference>
<gene>
    <name evidence="3" type="ORF">ccrud_13225</name>
</gene>
<feature type="transmembrane region" description="Helical" evidence="1">
    <location>
        <begin position="1048"/>
        <end position="1067"/>
    </location>
</feature>
<dbReference type="STRING" id="1652495.ccrud_13225"/>
<dbReference type="RefSeq" id="WP_066568833.1">
    <property type="nucleotide sequence ID" value="NZ_CP015622.1"/>
</dbReference>
<dbReference type="OrthoDB" id="4389004at2"/>
<sequence length="1072" mass="113551">MFTNLKKKLHRLLAMALSALLVINVVVPVQAKAQETPNDPIPLAEYLEDTYSYAYGGLLDLRLLNEWVRTPDDHNLSVADLPGTDQLWKILANNNQTADTSNIDLTALGLIYLNLGYLPLPLVGEDGLLEFVLGDAQVGALREYAHAPSATQAHGAAGVVSDSGGLELTHPGEGYNAKVDILSLLDLGGINVITENVITEAALELGAVSAVAKAPDMSDVPEGTPPVCDTNLTATPVGDPADDTWVCSGYQVADAQLVLDAPLVGELVTDLQDRLNTILGGLDDTVNSLLATDDSLLGVIYDIPLLGGLLGAIARPTVKVKIPLQNVTQALTGTPIADSNGLVFIDLEKGEITVDLKQLHEGDLNKLDPNTLLVDATQLAKITSALTSALTEGSATNPNGLNARIEEVLKGDDERTGLYATEVTIGLEALIGLLRLDITATLGGLLNPDIEGTSVRSLYESDPYNYYYRKGSLGLIPFTADIAVALLSQVGGVLETVLFGSGPESNGLLGSTVLGGLQTSVVSPLLNILNPVFLQILAPIAKIVINRQKQQPVAHGTVFTVSALELSLLDLGTDGEAIHLPLATASVMAQRTRLIDLNLDVAKIGDGRGLHTGGYVYELRCEAEDDWTLTKEGLSYDALNVGSGFSFADNQLHLTGATGGLADPLRVRPGAECTVTANPALAIHNALRPTPTGNDSTAARTPYTYFLDTDGTDVLVSGDTPVDQPTSMSSTGVTLDENQVKVDATEVGAEWKTHSFTFLVPEDVDSHRVSIVHAYDIDRRDIEITKAVAGASVEDKFAFQYSLDDGTTWINADTTIGHEETLTIKDIPVLNDSLEEDTTVMIREDLGTNPAGPLVSWKLNNADLTNTYGDGYATTASFVSGPVPTVPTPKQQINITNSYAAISVDKHIDGLLDGIGSTTLVPAGNTEMTIRYTVENTGAVDLDTITIYDSSLINDQFALPTGITVDSTTGEVKGCTLTFNEEGVATCEFTVTLKEDFSHYEANEEEATIVATATIDGREVTATATDKHGAMRLPDLVAMLPNTGATTLVWVLGLGGLVALAALANYIRSRRN</sequence>